<proteinExistence type="predicted"/>
<accession>A0A0D2MPV7</accession>
<dbReference type="GeneID" id="25738322"/>
<reference evidence="1 2" key="1">
    <citation type="journal article" date="2013" name="BMC Genomics">
        <title>Reconstruction of the lipid metabolism for the microalga Monoraphidium neglectum from its genome sequence reveals characteristics suitable for biofuel production.</title>
        <authorList>
            <person name="Bogen C."/>
            <person name="Al-Dilaimi A."/>
            <person name="Albersmeier A."/>
            <person name="Wichmann J."/>
            <person name="Grundmann M."/>
            <person name="Rupp O."/>
            <person name="Lauersen K.J."/>
            <person name="Blifernez-Klassen O."/>
            <person name="Kalinowski J."/>
            <person name="Goesmann A."/>
            <person name="Mussgnug J.H."/>
            <person name="Kruse O."/>
        </authorList>
    </citation>
    <scope>NUCLEOTIDE SEQUENCE [LARGE SCALE GENOMIC DNA]</scope>
    <source>
        <strain evidence="1 2">SAG 48.87</strain>
    </source>
</reference>
<evidence type="ECO:0000313" key="2">
    <source>
        <dbReference type="Proteomes" id="UP000054498"/>
    </source>
</evidence>
<dbReference type="STRING" id="145388.A0A0D2MPV7"/>
<evidence type="ECO:0000313" key="1">
    <source>
        <dbReference type="EMBL" id="KIZ02517.1"/>
    </source>
</evidence>
<feature type="non-terminal residue" evidence="1">
    <location>
        <position position="108"/>
    </location>
</feature>
<name>A0A0D2MPV7_9CHLO</name>
<dbReference type="Proteomes" id="UP000054498">
    <property type="component" value="Unassembled WGS sequence"/>
</dbReference>
<sequence length="108" mass="12097">MASDRGRVAWFEDAAPGLLTNRTIRAFLEQYSQHLWPDVVKLMLIHGIVSVQAQFPGQSLSPQQLRTVVEQGAASAVVERTLPRLQRQVLDLQQRLDGVYDDLDVAAE</sequence>
<dbReference type="RefSeq" id="XP_013901536.1">
    <property type="nucleotide sequence ID" value="XM_014046082.1"/>
</dbReference>
<dbReference type="KEGG" id="mng:MNEG_5445"/>
<gene>
    <name evidence="1" type="ORF">MNEG_5445</name>
</gene>
<dbReference type="EMBL" id="KK101030">
    <property type="protein sequence ID" value="KIZ02517.1"/>
    <property type="molecule type" value="Genomic_DNA"/>
</dbReference>
<dbReference type="AlphaFoldDB" id="A0A0D2MPV7"/>
<organism evidence="1 2">
    <name type="scientific">Monoraphidium neglectum</name>
    <dbReference type="NCBI Taxonomy" id="145388"/>
    <lineage>
        <taxon>Eukaryota</taxon>
        <taxon>Viridiplantae</taxon>
        <taxon>Chlorophyta</taxon>
        <taxon>core chlorophytes</taxon>
        <taxon>Chlorophyceae</taxon>
        <taxon>CS clade</taxon>
        <taxon>Sphaeropleales</taxon>
        <taxon>Selenastraceae</taxon>
        <taxon>Monoraphidium</taxon>
    </lineage>
</organism>
<keyword evidence="2" id="KW-1185">Reference proteome</keyword>
<dbReference type="OrthoDB" id="543067at2759"/>
<protein>
    <submittedName>
        <fullName evidence="1">Uncharacterized protein</fullName>
    </submittedName>
</protein>